<evidence type="ECO:0000256" key="2">
    <source>
        <dbReference type="ARBA" id="ARBA00004370"/>
    </source>
</evidence>
<keyword evidence="7" id="KW-0560">Oxidoreductase</keyword>
<organism evidence="11 12">
    <name type="scientific">Morella rubra</name>
    <name type="common">Chinese bayberry</name>
    <dbReference type="NCBI Taxonomy" id="262757"/>
    <lineage>
        <taxon>Eukaryota</taxon>
        <taxon>Viridiplantae</taxon>
        <taxon>Streptophyta</taxon>
        <taxon>Embryophyta</taxon>
        <taxon>Tracheophyta</taxon>
        <taxon>Spermatophyta</taxon>
        <taxon>Magnoliopsida</taxon>
        <taxon>eudicotyledons</taxon>
        <taxon>Gunneridae</taxon>
        <taxon>Pentapetalae</taxon>
        <taxon>rosids</taxon>
        <taxon>fabids</taxon>
        <taxon>Fagales</taxon>
        <taxon>Myricaceae</taxon>
        <taxon>Morella</taxon>
    </lineage>
</organism>
<keyword evidence="5" id="KW-0479">Metal-binding</keyword>
<comment type="cofactor">
    <cofactor evidence="1">
        <name>heme</name>
        <dbReference type="ChEBI" id="CHEBI:30413"/>
    </cofactor>
</comment>
<evidence type="ECO:0000256" key="10">
    <source>
        <dbReference type="ARBA" id="ARBA00023136"/>
    </source>
</evidence>
<dbReference type="InterPro" id="IPR001128">
    <property type="entry name" value="Cyt_P450"/>
</dbReference>
<comment type="subcellular location">
    <subcellularLocation>
        <location evidence="2">Membrane</location>
    </subcellularLocation>
</comment>
<keyword evidence="6" id="KW-1133">Transmembrane helix</keyword>
<dbReference type="AlphaFoldDB" id="A0A6A1WAR6"/>
<dbReference type="Pfam" id="PF00067">
    <property type="entry name" value="p450"/>
    <property type="match status" value="1"/>
</dbReference>
<evidence type="ECO:0000256" key="8">
    <source>
        <dbReference type="ARBA" id="ARBA00023004"/>
    </source>
</evidence>
<dbReference type="PANTHER" id="PTHR47947">
    <property type="entry name" value="CYTOCHROME P450 82C3-RELATED"/>
    <property type="match status" value="1"/>
</dbReference>
<evidence type="ECO:0000256" key="9">
    <source>
        <dbReference type="ARBA" id="ARBA00023033"/>
    </source>
</evidence>
<dbReference type="GO" id="GO:0020037">
    <property type="term" value="F:heme binding"/>
    <property type="evidence" value="ECO:0007669"/>
    <property type="project" value="InterPro"/>
</dbReference>
<evidence type="ECO:0000256" key="6">
    <source>
        <dbReference type="ARBA" id="ARBA00022989"/>
    </source>
</evidence>
<evidence type="ECO:0000256" key="4">
    <source>
        <dbReference type="ARBA" id="ARBA00022692"/>
    </source>
</evidence>
<accession>A0A6A1WAR6</accession>
<dbReference type="GO" id="GO:0016020">
    <property type="term" value="C:membrane"/>
    <property type="evidence" value="ECO:0007669"/>
    <property type="project" value="UniProtKB-SubCell"/>
</dbReference>
<dbReference type="EMBL" id="RXIC02000020">
    <property type="protein sequence ID" value="KAB1222354.1"/>
    <property type="molecule type" value="Genomic_DNA"/>
</dbReference>
<dbReference type="GO" id="GO:0004497">
    <property type="term" value="F:monooxygenase activity"/>
    <property type="evidence" value="ECO:0007669"/>
    <property type="project" value="UniProtKB-KW"/>
</dbReference>
<dbReference type="PANTHER" id="PTHR47947:SF26">
    <property type="entry name" value="CYTOCHROME P450"/>
    <property type="match status" value="1"/>
</dbReference>
<dbReference type="Gene3D" id="1.10.630.10">
    <property type="entry name" value="Cytochrome P450"/>
    <property type="match status" value="1"/>
</dbReference>
<keyword evidence="3" id="KW-0349">Heme</keyword>
<keyword evidence="10" id="KW-0472">Membrane</keyword>
<reference evidence="11 12" key="1">
    <citation type="journal article" date="2019" name="Plant Biotechnol. J.">
        <title>The red bayberry genome and genetic basis of sex determination.</title>
        <authorList>
            <person name="Jia H.M."/>
            <person name="Jia H.J."/>
            <person name="Cai Q.L."/>
            <person name="Wang Y."/>
            <person name="Zhao H.B."/>
            <person name="Yang W.F."/>
            <person name="Wang G.Y."/>
            <person name="Li Y.H."/>
            <person name="Zhan D.L."/>
            <person name="Shen Y.T."/>
            <person name="Niu Q.F."/>
            <person name="Chang L."/>
            <person name="Qiu J."/>
            <person name="Zhao L."/>
            <person name="Xie H.B."/>
            <person name="Fu W.Y."/>
            <person name="Jin J."/>
            <person name="Li X.W."/>
            <person name="Jiao Y."/>
            <person name="Zhou C.C."/>
            <person name="Tu T."/>
            <person name="Chai C.Y."/>
            <person name="Gao J.L."/>
            <person name="Fan L.J."/>
            <person name="van de Weg E."/>
            <person name="Wang J.Y."/>
            <person name="Gao Z.S."/>
        </authorList>
    </citation>
    <scope>NUCLEOTIDE SEQUENCE [LARGE SCALE GENOMIC DNA]</scope>
    <source>
        <tissue evidence="11">Leaves</tissue>
    </source>
</reference>
<keyword evidence="4" id="KW-0812">Transmembrane</keyword>
<dbReference type="OrthoDB" id="2789670at2759"/>
<dbReference type="Proteomes" id="UP000516437">
    <property type="component" value="Chromosome 2"/>
</dbReference>
<dbReference type="InterPro" id="IPR036396">
    <property type="entry name" value="Cyt_P450_sf"/>
</dbReference>
<dbReference type="SUPFAM" id="SSF48264">
    <property type="entry name" value="Cytochrome P450"/>
    <property type="match status" value="1"/>
</dbReference>
<dbReference type="GO" id="GO:0016705">
    <property type="term" value="F:oxidoreductase activity, acting on paired donors, with incorporation or reduction of molecular oxygen"/>
    <property type="evidence" value="ECO:0007669"/>
    <property type="project" value="InterPro"/>
</dbReference>
<proteinExistence type="predicted"/>
<evidence type="ECO:0000313" key="11">
    <source>
        <dbReference type="EMBL" id="KAB1222354.1"/>
    </source>
</evidence>
<gene>
    <name evidence="11" type="ORF">CJ030_MR2G025518</name>
</gene>
<keyword evidence="12" id="KW-1185">Reference proteome</keyword>
<comment type="caution">
    <text evidence="11">The sequence shown here is derived from an EMBL/GenBank/DDBJ whole genome shotgun (WGS) entry which is preliminary data.</text>
</comment>
<name>A0A6A1WAR6_9ROSI</name>
<keyword evidence="8" id="KW-0408">Iron</keyword>
<protein>
    <submittedName>
        <fullName evidence="11">Cytochrome P450 81D1</fullName>
    </submittedName>
</protein>
<keyword evidence="9" id="KW-0503">Monooxygenase</keyword>
<evidence type="ECO:0000256" key="3">
    <source>
        <dbReference type="ARBA" id="ARBA00022617"/>
    </source>
</evidence>
<dbReference type="GO" id="GO:0005506">
    <property type="term" value="F:iron ion binding"/>
    <property type="evidence" value="ECO:0007669"/>
    <property type="project" value="InterPro"/>
</dbReference>
<evidence type="ECO:0000256" key="1">
    <source>
        <dbReference type="ARBA" id="ARBA00001971"/>
    </source>
</evidence>
<evidence type="ECO:0000313" key="12">
    <source>
        <dbReference type="Proteomes" id="UP000516437"/>
    </source>
</evidence>
<evidence type="ECO:0000256" key="7">
    <source>
        <dbReference type="ARBA" id="ARBA00023002"/>
    </source>
</evidence>
<dbReference type="InterPro" id="IPR050651">
    <property type="entry name" value="Plant_Cytochrome_P450_Monoox"/>
</dbReference>
<sequence>MGRRACPGEGLARRTLNLTLGSLIQCFEWKRVDEAEADMTEGNGIIMPKAVPLEAMCRARPIIMNKVLSESMDV</sequence>
<evidence type="ECO:0000256" key="5">
    <source>
        <dbReference type="ARBA" id="ARBA00022723"/>
    </source>
</evidence>